<gene>
    <name evidence="7" type="ORF">BV898_14457</name>
</gene>
<comment type="caution">
    <text evidence="7">The sequence shown here is derived from an EMBL/GenBank/DDBJ whole genome shotgun (WGS) entry which is preliminary data.</text>
</comment>
<dbReference type="EMBL" id="MTYJ01000177">
    <property type="protein sequence ID" value="OWA49923.1"/>
    <property type="molecule type" value="Genomic_DNA"/>
</dbReference>
<name>A0A9X6RJC5_HYPEX</name>
<dbReference type="Gene3D" id="1.20.1070.10">
    <property type="entry name" value="Rhodopsin 7-helix transmembrane proteins"/>
    <property type="match status" value="1"/>
</dbReference>
<evidence type="ECO:0000256" key="1">
    <source>
        <dbReference type="ARBA" id="ARBA00004370"/>
    </source>
</evidence>
<evidence type="ECO:0000259" key="6">
    <source>
        <dbReference type="PROSITE" id="PS50262"/>
    </source>
</evidence>
<dbReference type="Pfam" id="PF00001">
    <property type="entry name" value="7tm_1"/>
    <property type="match status" value="1"/>
</dbReference>
<organism evidence="7 8">
    <name type="scientific">Hypsibius exemplaris</name>
    <name type="common">Freshwater tardigrade</name>
    <dbReference type="NCBI Taxonomy" id="2072580"/>
    <lineage>
        <taxon>Eukaryota</taxon>
        <taxon>Metazoa</taxon>
        <taxon>Ecdysozoa</taxon>
        <taxon>Tardigrada</taxon>
        <taxon>Eutardigrada</taxon>
        <taxon>Parachela</taxon>
        <taxon>Hypsibioidea</taxon>
        <taxon>Hypsibiidae</taxon>
        <taxon>Hypsibius</taxon>
    </lineage>
</organism>
<feature type="transmembrane region" description="Helical" evidence="5">
    <location>
        <begin position="59"/>
        <end position="79"/>
    </location>
</feature>
<reference evidence="8" key="1">
    <citation type="submission" date="2017-01" db="EMBL/GenBank/DDBJ databases">
        <title>Comparative genomics of anhydrobiosis in the tardigrade Hypsibius dujardini.</title>
        <authorList>
            <person name="Yoshida Y."/>
            <person name="Koutsovoulos G."/>
            <person name="Laetsch D."/>
            <person name="Stevens L."/>
            <person name="Kumar S."/>
            <person name="Horikawa D."/>
            <person name="Ishino K."/>
            <person name="Komine S."/>
            <person name="Tomita M."/>
            <person name="Blaxter M."/>
            <person name="Arakawa K."/>
        </authorList>
    </citation>
    <scope>NUCLEOTIDE SEQUENCE [LARGE SCALE GENOMIC DNA]</scope>
    <source>
        <strain evidence="8">Z151</strain>
    </source>
</reference>
<keyword evidence="8" id="KW-1185">Reference proteome</keyword>
<dbReference type="PANTHER" id="PTHR46641:SF2">
    <property type="entry name" value="FMRFAMIDE RECEPTOR"/>
    <property type="match status" value="1"/>
</dbReference>
<dbReference type="InterPro" id="IPR052954">
    <property type="entry name" value="GPCR-Ligand_Int"/>
</dbReference>
<dbReference type="InterPro" id="IPR000276">
    <property type="entry name" value="GPCR_Rhodpsn"/>
</dbReference>
<evidence type="ECO:0000256" key="4">
    <source>
        <dbReference type="ARBA" id="ARBA00023136"/>
    </source>
</evidence>
<dbReference type="GO" id="GO:0016020">
    <property type="term" value="C:membrane"/>
    <property type="evidence" value="ECO:0007669"/>
    <property type="project" value="UniProtKB-SubCell"/>
</dbReference>
<keyword evidence="2 5" id="KW-0812">Transmembrane</keyword>
<feature type="transmembrane region" description="Helical" evidence="5">
    <location>
        <begin position="175"/>
        <end position="195"/>
    </location>
</feature>
<evidence type="ECO:0000256" key="5">
    <source>
        <dbReference type="SAM" id="Phobius"/>
    </source>
</evidence>
<feature type="domain" description="G-protein coupled receptors family 1 profile" evidence="6">
    <location>
        <begin position="71"/>
        <end position="198"/>
    </location>
</feature>
<evidence type="ECO:0000313" key="8">
    <source>
        <dbReference type="Proteomes" id="UP000192578"/>
    </source>
</evidence>
<comment type="subcellular location">
    <subcellularLocation>
        <location evidence="1">Membrane</location>
    </subcellularLocation>
</comment>
<evidence type="ECO:0000256" key="2">
    <source>
        <dbReference type="ARBA" id="ARBA00022692"/>
    </source>
</evidence>
<dbReference type="PROSITE" id="PS50262">
    <property type="entry name" value="G_PROTEIN_RECEP_F1_2"/>
    <property type="match status" value="1"/>
</dbReference>
<proteinExistence type="predicted"/>
<dbReference type="Proteomes" id="UP000192578">
    <property type="component" value="Unassembled WGS sequence"/>
</dbReference>
<dbReference type="InterPro" id="IPR017452">
    <property type="entry name" value="GPCR_Rhodpsn_7TM"/>
</dbReference>
<dbReference type="PANTHER" id="PTHR46641">
    <property type="entry name" value="FMRFAMIDE RECEPTOR-RELATED"/>
    <property type="match status" value="1"/>
</dbReference>
<keyword evidence="4 5" id="KW-0472">Membrane</keyword>
<evidence type="ECO:0000313" key="7">
    <source>
        <dbReference type="EMBL" id="OWA49923.1"/>
    </source>
</evidence>
<dbReference type="GO" id="GO:0004930">
    <property type="term" value="F:G protein-coupled receptor activity"/>
    <property type="evidence" value="ECO:0007669"/>
    <property type="project" value="InterPro"/>
</dbReference>
<evidence type="ECO:0000256" key="3">
    <source>
        <dbReference type="ARBA" id="ARBA00022989"/>
    </source>
</evidence>
<feature type="transmembrane region" description="Helical" evidence="5">
    <location>
        <begin position="91"/>
        <end position="111"/>
    </location>
</feature>
<dbReference type="SUPFAM" id="SSF81321">
    <property type="entry name" value="Family A G protein-coupled receptor-like"/>
    <property type="match status" value="1"/>
</dbReference>
<protein>
    <recommendedName>
        <fullName evidence="6">G-protein coupled receptors family 1 profile domain-containing protein</fullName>
    </recommendedName>
</protein>
<dbReference type="OrthoDB" id="10033446at2759"/>
<dbReference type="AlphaFoldDB" id="A0A9X6RJC5"/>
<sequence>MKTFKVCPPDGLWHGLAGDDGGNETYFTRNVQNITTLNRGCLSLDYYHPGSHLYWLDTIGYPILLAFCTLGNILSLIVFCCERPNTSKNFYFAAIAICNFTYMWSLLPFYLHNAIPWVRDTEAFRVFFWRSEGIWKFLIDTFVTTSDWILIMFSIERLCAVCAPHQYSQRSSRGVFKASLCIFGVFLGAVFYSLYNLIGYYWFYYHHHPETGLTDQLPAAIKIWRHMQQLAIVRDIPRASLYLSRKKKIDIT</sequence>
<accession>A0A9X6RJC5</accession>
<keyword evidence="3 5" id="KW-1133">Transmembrane helix</keyword>